<dbReference type="Proteomes" id="UP000679725">
    <property type="component" value="Unassembled WGS sequence"/>
</dbReference>
<comment type="caution">
    <text evidence="3">The sequence shown here is derived from an EMBL/GenBank/DDBJ whole genome shotgun (WGS) entry which is preliminary data.</text>
</comment>
<sequence length="110" mass="12725">MKQNDRKTSSIRKLAATLAVAFLCSTGAFAQNFKADLKKLDGQIEADYKNKKLSENEYRKLKNEQEIIKLAIEKAMADDNMTPDEKNKIHSKIIRSKKRLGKYKTNREIY</sequence>
<proteinExistence type="predicted"/>
<evidence type="ECO:0000256" key="2">
    <source>
        <dbReference type="SAM" id="SignalP"/>
    </source>
</evidence>
<feature type="coiled-coil region" evidence="1">
    <location>
        <begin position="44"/>
        <end position="78"/>
    </location>
</feature>
<accession>A0ABN7RHH1</accession>
<evidence type="ECO:0000256" key="1">
    <source>
        <dbReference type="SAM" id="Coils"/>
    </source>
</evidence>
<dbReference type="EMBL" id="CAJRAU010000013">
    <property type="protein sequence ID" value="CAG5074689.1"/>
    <property type="molecule type" value="Genomic_DNA"/>
</dbReference>
<evidence type="ECO:0000313" key="3">
    <source>
        <dbReference type="EMBL" id="CAG5074689.1"/>
    </source>
</evidence>
<gene>
    <name evidence="3" type="ORF">DYBT9623_05376</name>
</gene>
<feature type="signal peptide" evidence="2">
    <location>
        <begin position="1"/>
        <end position="30"/>
    </location>
</feature>
<dbReference type="RefSeq" id="WP_229254887.1">
    <property type="nucleotide sequence ID" value="NZ_CAJRAU010000013.1"/>
</dbReference>
<keyword evidence="4" id="KW-1185">Reference proteome</keyword>
<organism evidence="3 4">
    <name type="scientific">Dyadobacter linearis</name>
    <dbReference type="NCBI Taxonomy" id="2823330"/>
    <lineage>
        <taxon>Bacteria</taxon>
        <taxon>Pseudomonadati</taxon>
        <taxon>Bacteroidota</taxon>
        <taxon>Cytophagia</taxon>
        <taxon>Cytophagales</taxon>
        <taxon>Spirosomataceae</taxon>
        <taxon>Dyadobacter</taxon>
    </lineage>
</organism>
<feature type="chain" id="PRO_5045469427" description="DUF1104 domain-containing protein" evidence="2">
    <location>
        <begin position="31"/>
        <end position="110"/>
    </location>
</feature>
<keyword evidence="2" id="KW-0732">Signal</keyword>
<keyword evidence="1" id="KW-0175">Coiled coil</keyword>
<name>A0ABN7RHH1_9BACT</name>
<evidence type="ECO:0000313" key="4">
    <source>
        <dbReference type="Proteomes" id="UP000679725"/>
    </source>
</evidence>
<reference evidence="3 4" key="1">
    <citation type="submission" date="2021-04" db="EMBL/GenBank/DDBJ databases">
        <authorList>
            <person name="Rodrigo-Torres L."/>
            <person name="Arahal R. D."/>
            <person name="Lucena T."/>
        </authorList>
    </citation>
    <scope>NUCLEOTIDE SEQUENCE [LARGE SCALE GENOMIC DNA]</scope>
    <source>
        <strain evidence="3 4">CECT 9623</strain>
    </source>
</reference>
<evidence type="ECO:0008006" key="5">
    <source>
        <dbReference type="Google" id="ProtNLM"/>
    </source>
</evidence>
<protein>
    <recommendedName>
        <fullName evidence="5">DUF1104 domain-containing protein</fullName>
    </recommendedName>
</protein>